<keyword evidence="5" id="KW-1185">Reference proteome</keyword>
<dbReference type="PANTHER" id="PTHR43775:SF37">
    <property type="entry name" value="SI:DKEY-61P9.11"/>
    <property type="match status" value="1"/>
</dbReference>
<dbReference type="PANTHER" id="PTHR43775">
    <property type="entry name" value="FATTY ACID SYNTHASE"/>
    <property type="match status" value="1"/>
</dbReference>
<evidence type="ECO:0000256" key="2">
    <source>
        <dbReference type="ARBA" id="ARBA00022553"/>
    </source>
</evidence>
<dbReference type="InterPro" id="IPR014031">
    <property type="entry name" value="Ketoacyl_synth_C"/>
</dbReference>
<organism evidence="5">
    <name type="scientific">Aureococcus anophagefferens</name>
    <name type="common">Harmful bloom alga</name>
    <dbReference type="NCBI Taxonomy" id="44056"/>
    <lineage>
        <taxon>Eukaryota</taxon>
        <taxon>Sar</taxon>
        <taxon>Stramenopiles</taxon>
        <taxon>Ochrophyta</taxon>
        <taxon>Pelagophyceae</taxon>
        <taxon>Pelagomonadales</taxon>
        <taxon>Pelagomonadaceae</taxon>
        <taxon>Aureococcus</taxon>
    </lineage>
</organism>
<protein>
    <recommendedName>
        <fullName evidence="3">Beta-ketoacyl synthase C-terminal domain-containing protein</fullName>
    </recommendedName>
</protein>
<dbReference type="InterPro" id="IPR016039">
    <property type="entry name" value="Thiolase-like"/>
</dbReference>
<dbReference type="OrthoDB" id="329835at2759"/>
<feature type="domain" description="Beta-ketoacyl synthase C-terminal" evidence="3">
    <location>
        <begin position="1"/>
        <end position="50"/>
    </location>
</feature>
<gene>
    <name evidence="4" type="ORF">AURANDRAFT_33067</name>
</gene>
<dbReference type="AlphaFoldDB" id="F0YLF7"/>
<evidence type="ECO:0000313" key="5">
    <source>
        <dbReference type="Proteomes" id="UP000002729"/>
    </source>
</evidence>
<keyword evidence="2" id="KW-0597">Phosphoprotein</keyword>
<dbReference type="GO" id="GO:0004312">
    <property type="term" value="F:fatty acid synthase activity"/>
    <property type="evidence" value="ECO:0007669"/>
    <property type="project" value="TreeGrafter"/>
</dbReference>
<evidence type="ECO:0000313" key="4">
    <source>
        <dbReference type="EMBL" id="EGB04091.1"/>
    </source>
</evidence>
<dbReference type="Proteomes" id="UP000002729">
    <property type="component" value="Unassembled WGS sequence"/>
</dbReference>
<dbReference type="EMBL" id="GL833156">
    <property type="protein sequence ID" value="EGB04091.1"/>
    <property type="molecule type" value="Genomic_DNA"/>
</dbReference>
<dbReference type="Gene3D" id="3.40.47.10">
    <property type="match status" value="1"/>
</dbReference>
<dbReference type="GeneID" id="20221241"/>
<dbReference type="Pfam" id="PF02801">
    <property type="entry name" value="Ketoacyl-synt_C"/>
    <property type="match status" value="1"/>
</dbReference>
<dbReference type="InterPro" id="IPR050091">
    <property type="entry name" value="PKS_NRPS_Biosynth_Enz"/>
</dbReference>
<dbReference type="SUPFAM" id="SSF53901">
    <property type="entry name" value="Thiolase-like"/>
    <property type="match status" value="1"/>
</dbReference>
<sequence>QDGPRASLTAPNGSSQRALIEAVKSGGASRYALEAHGTGTALGDPIEVSFLGMMSI</sequence>
<evidence type="ECO:0000259" key="3">
    <source>
        <dbReference type="Pfam" id="PF02801"/>
    </source>
</evidence>
<reference evidence="4 5" key="1">
    <citation type="journal article" date="2011" name="Proc. Natl. Acad. Sci. U.S.A.">
        <title>Niche of harmful alga Aureococcus anophagefferens revealed through ecogenomics.</title>
        <authorList>
            <person name="Gobler C.J."/>
            <person name="Berry D.L."/>
            <person name="Dyhrman S.T."/>
            <person name="Wilhelm S.W."/>
            <person name="Salamov A."/>
            <person name="Lobanov A.V."/>
            <person name="Zhang Y."/>
            <person name="Collier J.L."/>
            <person name="Wurch L.L."/>
            <person name="Kustka A.B."/>
            <person name="Dill B.D."/>
            <person name="Shah M."/>
            <person name="VerBerkmoes N.C."/>
            <person name="Kuo A."/>
            <person name="Terry A."/>
            <person name="Pangilinan J."/>
            <person name="Lindquist E.A."/>
            <person name="Lucas S."/>
            <person name="Paulsen I.T."/>
            <person name="Hattenrath-Lehmann T.K."/>
            <person name="Talmage S.C."/>
            <person name="Walker E.A."/>
            <person name="Koch F."/>
            <person name="Burson A.M."/>
            <person name="Marcoval M.A."/>
            <person name="Tang Y.Z."/>
            <person name="Lecleir G.R."/>
            <person name="Coyne K.J."/>
            <person name="Berg G.M."/>
            <person name="Bertrand E.M."/>
            <person name="Saito M.A."/>
            <person name="Gladyshev V.N."/>
            <person name="Grigoriev I.V."/>
        </authorList>
    </citation>
    <scope>NUCLEOTIDE SEQUENCE [LARGE SCALE GENOMIC DNA]</scope>
    <source>
        <strain evidence="5">CCMP 1984</strain>
    </source>
</reference>
<proteinExistence type="predicted"/>
<dbReference type="GO" id="GO:0006633">
    <property type="term" value="P:fatty acid biosynthetic process"/>
    <property type="evidence" value="ECO:0007669"/>
    <property type="project" value="TreeGrafter"/>
</dbReference>
<dbReference type="InParanoid" id="F0YLF7"/>
<keyword evidence="1" id="KW-0596">Phosphopantetheine</keyword>
<evidence type="ECO:0000256" key="1">
    <source>
        <dbReference type="ARBA" id="ARBA00022450"/>
    </source>
</evidence>
<name>F0YLF7_AURAN</name>
<feature type="non-terminal residue" evidence="4">
    <location>
        <position position="1"/>
    </location>
</feature>
<dbReference type="KEGG" id="aaf:AURANDRAFT_33067"/>
<accession>F0YLF7</accession>
<dbReference type="RefSeq" id="XP_009041216.1">
    <property type="nucleotide sequence ID" value="XM_009042968.1"/>
</dbReference>